<sequence>MFTSIASLAQHDSVIHAWECPDCPVRLSSESYLADHQRREGHSACGECNKVFGSSQELHAHAQATGHSSEFRCCDCERNFKSDQALKQHLRDKKVHRPPLPPPQLHARDDKTTFKCPKCPRGFASAQAMQQHLESPRHCPVSNLDCISNSCGKKFVTPSGLFHHLESGKCPSGMDRESLNDLVLTHDTDRLITRASDPTNELLHNISSLSIESDVSSDDEDEPGIMTPTSDGGASLPLPSDSDVLTPSRGSISIDSWEDLVARSSDMRCPFCPPERGPFCNETALQQHLQSPAHAERLFFCPTAFLGSLGNKGGSLRNTFTTVSGLSQHLESGACKGGSTTFKKVVAYLEVRLRAVNINMKLISS</sequence>
<proteinExistence type="predicted"/>
<accession>A0ACC0V0N5</accession>
<name>A0ACC0V0N5_9HYPO</name>
<organism evidence="1 2">
    <name type="scientific">Trichothecium roseum</name>
    <dbReference type="NCBI Taxonomy" id="47278"/>
    <lineage>
        <taxon>Eukaryota</taxon>
        <taxon>Fungi</taxon>
        <taxon>Dikarya</taxon>
        <taxon>Ascomycota</taxon>
        <taxon>Pezizomycotina</taxon>
        <taxon>Sordariomycetes</taxon>
        <taxon>Hypocreomycetidae</taxon>
        <taxon>Hypocreales</taxon>
        <taxon>Hypocreales incertae sedis</taxon>
        <taxon>Trichothecium</taxon>
    </lineage>
</organism>
<keyword evidence="2" id="KW-1185">Reference proteome</keyword>
<protein>
    <submittedName>
        <fullName evidence="1">Uncharacterized protein</fullName>
    </submittedName>
</protein>
<dbReference type="EMBL" id="CM047944">
    <property type="protein sequence ID" value="KAI9899710.1"/>
    <property type="molecule type" value="Genomic_DNA"/>
</dbReference>
<reference evidence="1" key="1">
    <citation type="submission" date="2022-10" db="EMBL/GenBank/DDBJ databases">
        <title>Complete Genome of Trichothecium roseum strain YXFP-22015, a Plant Pathogen Isolated from Citrus.</title>
        <authorList>
            <person name="Wang Y."/>
            <person name="Zhu L."/>
        </authorList>
    </citation>
    <scope>NUCLEOTIDE SEQUENCE</scope>
    <source>
        <strain evidence="1">YXFP-22015</strain>
    </source>
</reference>
<evidence type="ECO:0000313" key="1">
    <source>
        <dbReference type="EMBL" id="KAI9899710.1"/>
    </source>
</evidence>
<comment type="caution">
    <text evidence="1">The sequence shown here is derived from an EMBL/GenBank/DDBJ whole genome shotgun (WGS) entry which is preliminary data.</text>
</comment>
<gene>
    <name evidence="1" type="ORF">N3K66_006171</name>
</gene>
<evidence type="ECO:0000313" key="2">
    <source>
        <dbReference type="Proteomes" id="UP001163324"/>
    </source>
</evidence>
<dbReference type="Proteomes" id="UP001163324">
    <property type="component" value="Chromosome 5"/>
</dbReference>